<proteinExistence type="predicted"/>
<organism evidence="3 4">
    <name type="scientific">Roridomyces roridus</name>
    <dbReference type="NCBI Taxonomy" id="1738132"/>
    <lineage>
        <taxon>Eukaryota</taxon>
        <taxon>Fungi</taxon>
        <taxon>Dikarya</taxon>
        <taxon>Basidiomycota</taxon>
        <taxon>Agaricomycotina</taxon>
        <taxon>Agaricomycetes</taxon>
        <taxon>Agaricomycetidae</taxon>
        <taxon>Agaricales</taxon>
        <taxon>Marasmiineae</taxon>
        <taxon>Mycenaceae</taxon>
        <taxon>Roridomyces</taxon>
    </lineage>
</organism>
<evidence type="ECO:0000313" key="4">
    <source>
        <dbReference type="Proteomes" id="UP001221142"/>
    </source>
</evidence>
<name>A0AAD7C1S7_9AGAR</name>
<protein>
    <submittedName>
        <fullName evidence="3">Uncharacterized protein</fullName>
    </submittedName>
</protein>
<accession>A0AAD7C1S7</accession>
<reference evidence="3" key="1">
    <citation type="submission" date="2023-03" db="EMBL/GenBank/DDBJ databases">
        <title>Massive genome expansion in bonnet fungi (Mycena s.s.) driven by repeated elements and novel gene families across ecological guilds.</title>
        <authorList>
            <consortium name="Lawrence Berkeley National Laboratory"/>
            <person name="Harder C.B."/>
            <person name="Miyauchi S."/>
            <person name="Viragh M."/>
            <person name="Kuo A."/>
            <person name="Thoen E."/>
            <person name="Andreopoulos B."/>
            <person name="Lu D."/>
            <person name="Skrede I."/>
            <person name="Drula E."/>
            <person name="Henrissat B."/>
            <person name="Morin E."/>
            <person name="Kohler A."/>
            <person name="Barry K."/>
            <person name="LaButti K."/>
            <person name="Morin E."/>
            <person name="Salamov A."/>
            <person name="Lipzen A."/>
            <person name="Mereny Z."/>
            <person name="Hegedus B."/>
            <person name="Baldrian P."/>
            <person name="Stursova M."/>
            <person name="Weitz H."/>
            <person name="Taylor A."/>
            <person name="Grigoriev I.V."/>
            <person name="Nagy L.G."/>
            <person name="Martin F."/>
            <person name="Kauserud H."/>
        </authorList>
    </citation>
    <scope>NUCLEOTIDE SEQUENCE</scope>
    <source>
        <strain evidence="3">9284</strain>
    </source>
</reference>
<keyword evidence="2" id="KW-1133">Transmembrane helix</keyword>
<feature type="region of interest" description="Disordered" evidence="1">
    <location>
        <begin position="239"/>
        <end position="259"/>
    </location>
</feature>
<dbReference type="AlphaFoldDB" id="A0AAD7C1S7"/>
<sequence>MRISWFASKSGVSASLGSVSDTVLEFNHISMTSCNPANISWVWNSAAVDGSTEMSLTITNIDAPQLSAEAASLSRRDDPITLAITSGLIKLAVGEIIWPNVSVPAGTYILQASSTNQNFPITSSLFFVLNGCSISSPGSSSLPSTLSTTSTPSPAPTAPLHSQNMNDGAMAGGIIGGMAIAVAACFVFHRFRTARRLRRSTKWGGRLASDDHLHLPMQEQASPFRDPVRSSYTTMSTLDSTASTFPSSEAPTPSAAFPSGTSLEISNLRGPEPQYNLVDPECIAVHPTLAGSKERI</sequence>
<keyword evidence="4" id="KW-1185">Reference proteome</keyword>
<feature type="compositionally biased region" description="Polar residues" evidence="1">
    <location>
        <begin position="239"/>
        <end position="251"/>
    </location>
</feature>
<gene>
    <name evidence="3" type="ORF">FB45DRAFT_1056059</name>
</gene>
<dbReference type="EMBL" id="JARKIF010000006">
    <property type="protein sequence ID" value="KAJ7636773.1"/>
    <property type="molecule type" value="Genomic_DNA"/>
</dbReference>
<dbReference type="Proteomes" id="UP001221142">
    <property type="component" value="Unassembled WGS sequence"/>
</dbReference>
<evidence type="ECO:0000256" key="1">
    <source>
        <dbReference type="SAM" id="MobiDB-lite"/>
    </source>
</evidence>
<keyword evidence="2" id="KW-0812">Transmembrane</keyword>
<evidence type="ECO:0000256" key="2">
    <source>
        <dbReference type="SAM" id="Phobius"/>
    </source>
</evidence>
<feature type="compositionally biased region" description="Low complexity" evidence="1">
    <location>
        <begin position="140"/>
        <end position="152"/>
    </location>
</feature>
<feature type="transmembrane region" description="Helical" evidence="2">
    <location>
        <begin position="169"/>
        <end position="189"/>
    </location>
</feature>
<evidence type="ECO:0000313" key="3">
    <source>
        <dbReference type="EMBL" id="KAJ7636773.1"/>
    </source>
</evidence>
<comment type="caution">
    <text evidence="3">The sequence shown here is derived from an EMBL/GenBank/DDBJ whole genome shotgun (WGS) entry which is preliminary data.</text>
</comment>
<feature type="region of interest" description="Disordered" evidence="1">
    <location>
        <begin position="140"/>
        <end position="160"/>
    </location>
</feature>
<keyword evidence="2" id="KW-0472">Membrane</keyword>